<dbReference type="EMBL" id="KU665240">
    <property type="protein sequence ID" value="AQY60888.1"/>
    <property type="molecule type" value="Genomic_DNA"/>
</dbReference>
<dbReference type="PROSITE" id="PS50929">
    <property type="entry name" value="ABC_TM1F"/>
    <property type="match status" value="1"/>
</dbReference>
<evidence type="ECO:0000256" key="2">
    <source>
        <dbReference type="ARBA" id="ARBA00022448"/>
    </source>
</evidence>
<dbReference type="PROSITE" id="PS00211">
    <property type="entry name" value="ABC_TRANSPORTER_1"/>
    <property type="match status" value="1"/>
</dbReference>
<dbReference type="InterPro" id="IPR027417">
    <property type="entry name" value="P-loop_NTPase"/>
</dbReference>
<dbReference type="Gene3D" id="3.40.50.300">
    <property type="entry name" value="P-loop containing nucleotide triphosphate hydrolases"/>
    <property type="match status" value="1"/>
</dbReference>
<feature type="region of interest" description="Disordered" evidence="8">
    <location>
        <begin position="592"/>
        <end position="612"/>
    </location>
</feature>
<dbReference type="InterPro" id="IPR050835">
    <property type="entry name" value="ABC_transporter_sub-D"/>
</dbReference>
<reference evidence="12" key="1">
    <citation type="journal article" date="2017" name="Front. Microbiol.">
        <title>Evolution of Anabaenopeptin Peptide Structural Variability in the Cyanobacterium Planktothrix.</title>
        <authorList>
            <person name="Entfellner E."/>
            <person name="Frei M."/>
            <person name="Christiansen G."/>
            <person name="Deng L."/>
            <person name="Blom J."/>
            <person name="Kurmayer R."/>
        </authorList>
    </citation>
    <scope>NUCLEOTIDE SEQUENCE</scope>
    <source>
        <strain evidence="12">No365</strain>
    </source>
</reference>
<name>A0A1U9WX95_PLAAG</name>
<feature type="transmembrane region" description="Helical" evidence="9">
    <location>
        <begin position="52"/>
        <end position="75"/>
    </location>
</feature>
<feature type="transmembrane region" description="Helical" evidence="9">
    <location>
        <begin position="95"/>
        <end position="115"/>
    </location>
</feature>
<keyword evidence="3 9" id="KW-0812">Transmembrane</keyword>
<dbReference type="Pfam" id="PF06472">
    <property type="entry name" value="ABC_membrane_2"/>
    <property type="match status" value="1"/>
</dbReference>
<evidence type="ECO:0000313" key="12">
    <source>
        <dbReference type="EMBL" id="AQY60888.1"/>
    </source>
</evidence>
<dbReference type="GO" id="GO:0005524">
    <property type="term" value="F:ATP binding"/>
    <property type="evidence" value="ECO:0007669"/>
    <property type="project" value="UniProtKB-KW"/>
</dbReference>
<dbReference type="PROSITE" id="PS50893">
    <property type="entry name" value="ABC_TRANSPORTER_2"/>
    <property type="match status" value="1"/>
</dbReference>
<dbReference type="CDD" id="cd03223">
    <property type="entry name" value="ABCD_peroxisomal_ALDP"/>
    <property type="match status" value="1"/>
</dbReference>
<dbReference type="GO" id="GO:0016887">
    <property type="term" value="F:ATP hydrolysis activity"/>
    <property type="evidence" value="ECO:0007669"/>
    <property type="project" value="InterPro"/>
</dbReference>
<evidence type="ECO:0000259" key="11">
    <source>
        <dbReference type="PROSITE" id="PS50929"/>
    </source>
</evidence>
<dbReference type="GO" id="GO:0140359">
    <property type="term" value="F:ABC-type transporter activity"/>
    <property type="evidence" value="ECO:0007669"/>
    <property type="project" value="InterPro"/>
</dbReference>
<dbReference type="AlphaFoldDB" id="A0A1U9WX95"/>
<feature type="domain" description="ABC transporter" evidence="10">
    <location>
        <begin position="375"/>
        <end position="597"/>
    </location>
</feature>
<protein>
    <submittedName>
        <fullName evidence="12">ApnE</fullName>
    </submittedName>
</protein>
<evidence type="ECO:0000256" key="9">
    <source>
        <dbReference type="SAM" id="Phobius"/>
    </source>
</evidence>
<evidence type="ECO:0000256" key="5">
    <source>
        <dbReference type="ARBA" id="ARBA00022840"/>
    </source>
</evidence>
<dbReference type="GO" id="GO:0005886">
    <property type="term" value="C:plasma membrane"/>
    <property type="evidence" value="ECO:0007669"/>
    <property type="project" value="UniProtKB-SubCell"/>
</dbReference>
<dbReference type="Gene3D" id="1.20.1560.10">
    <property type="entry name" value="ABC transporter type 1, transmembrane domain"/>
    <property type="match status" value="1"/>
</dbReference>
<keyword evidence="4" id="KW-0547">Nucleotide-binding</keyword>
<accession>A0A1U9WX95</accession>
<sequence>MQSQHTPKQSQKNSDSNLNFLEFWNKLKLVLGAYWYPMEADGRVFSEVIKSWGMLILLLSLIIGLVAVSAFNSFVLRQLVNVIDEKNLSGFTNNLSILIVSFVFITLLTGLSKFVREKMALDWYEWLNNYMLQKYFSNRAYYKINFDSNIDNPDQRLTQEIKPIAKTTLSFFATCVEKILEMIVFFVILWQISKTIGVVLIIYTTIGNLIAFYLSQEFNKINQEELEVEANYNYAVTHVRNHAESIAFFQGEDQEFNILKKRFSSLIQTALQKINWERSKNFFDRGYQSIINVFPFLLVAPLYIRDEIDFGQVNQASLAANLFATALGTLITEFATSGRLSSYIERLVNFSETLETITQQAEGVSTIKSIEENRLAFEDVTLQTPNYEKVIVENLTIELAPEQGLLIVGPSGRGKSSLLRAIASLWNSGTGRLIRPPGKEILFLPQRPYIILGTLREQLLYPNVDRQVSDQELSEVLQQVNLQDVLTRVGGFDQEVPWENILSLGEQQRLAFARILVTRPHFVILDEATSALDFKNEGNLYQQLQKTNTTFISVGHRESLFNYHQWVLELSEDSHWQLLTVQDYRRQKAEEISSVPGDNSQARVENSPHQQAAMKPQINSSEELLLESPTTTILTEEGLSHAQMTKLSNYSVSSIRNLASRGKSITGNDGLTYHYDKDPKILKWLRI</sequence>
<dbReference type="Pfam" id="PF00005">
    <property type="entry name" value="ABC_tran"/>
    <property type="match status" value="1"/>
</dbReference>
<feature type="compositionally biased region" description="Polar residues" evidence="8">
    <location>
        <begin position="596"/>
        <end position="610"/>
    </location>
</feature>
<dbReference type="InterPro" id="IPR011527">
    <property type="entry name" value="ABC1_TM_dom"/>
</dbReference>
<evidence type="ECO:0000256" key="4">
    <source>
        <dbReference type="ARBA" id="ARBA00022741"/>
    </source>
</evidence>
<dbReference type="SUPFAM" id="SSF90123">
    <property type="entry name" value="ABC transporter transmembrane region"/>
    <property type="match status" value="1"/>
</dbReference>
<dbReference type="SMART" id="SM00382">
    <property type="entry name" value="AAA"/>
    <property type="match status" value="1"/>
</dbReference>
<proteinExistence type="predicted"/>
<keyword evidence="5" id="KW-0067">ATP-binding</keyword>
<feature type="domain" description="ABC transmembrane type-1" evidence="11">
    <location>
        <begin position="56"/>
        <end position="339"/>
    </location>
</feature>
<dbReference type="InterPro" id="IPR003593">
    <property type="entry name" value="AAA+_ATPase"/>
</dbReference>
<dbReference type="InterPro" id="IPR003439">
    <property type="entry name" value="ABC_transporter-like_ATP-bd"/>
</dbReference>
<evidence type="ECO:0000256" key="6">
    <source>
        <dbReference type="ARBA" id="ARBA00022989"/>
    </source>
</evidence>
<keyword evidence="2" id="KW-0813">Transport</keyword>
<organism evidence="12">
    <name type="scientific">Planktothrix agardhii No365</name>
    <dbReference type="NCBI Taxonomy" id="1964474"/>
    <lineage>
        <taxon>Bacteria</taxon>
        <taxon>Bacillati</taxon>
        <taxon>Cyanobacteriota</taxon>
        <taxon>Cyanophyceae</taxon>
        <taxon>Oscillatoriophycideae</taxon>
        <taxon>Oscillatoriales</taxon>
        <taxon>Microcoleaceae</taxon>
        <taxon>Planktothrix</taxon>
    </lineage>
</organism>
<comment type="subcellular location">
    <subcellularLocation>
        <location evidence="1">Cell membrane</location>
        <topology evidence="1">Multi-pass membrane protein</topology>
    </subcellularLocation>
</comment>
<evidence type="ECO:0000256" key="7">
    <source>
        <dbReference type="ARBA" id="ARBA00023136"/>
    </source>
</evidence>
<gene>
    <name evidence="12" type="primary">apnE</name>
</gene>
<keyword evidence="6 9" id="KW-1133">Transmembrane helix</keyword>
<evidence type="ECO:0000256" key="3">
    <source>
        <dbReference type="ARBA" id="ARBA00022692"/>
    </source>
</evidence>
<evidence type="ECO:0000259" key="10">
    <source>
        <dbReference type="PROSITE" id="PS50893"/>
    </source>
</evidence>
<dbReference type="PANTHER" id="PTHR11384">
    <property type="entry name" value="ATP-BINDING CASSETTE, SUB-FAMILY D MEMBER"/>
    <property type="match status" value="1"/>
</dbReference>
<dbReference type="PANTHER" id="PTHR11384:SF59">
    <property type="entry name" value="LYSOSOMAL COBALAMIN TRANSPORTER ABCD4"/>
    <property type="match status" value="1"/>
</dbReference>
<evidence type="ECO:0000256" key="8">
    <source>
        <dbReference type="SAM" id="MobiDB-lite"/>
    </source>
</evidence>
<dbReference type="SUPFAM" id="SSF52540">
    <property type="entry name" value="P-loop containing nucleoside triphosphate hydrolases"/>
    <property type="match status" value="1"/>
</dbReference>
<evidence type="ECO:0000256" key="1">
    <source>
        <dbReference type="ARBA" id="ARBA00004651"/>
    </source>
</evidence>
<dbReference type="InterPro" id="IPR036640">
    <property type="entry name" value="ABC1_TM_sf"/>
</dbReference>
<keyword evidence="7 9" id="KW-0472">Membrane</keyword>
<dbReference type="InterPro" id="IPR017871">
    <property type="entry name" value="ABC_transporter-like_CS"/>
</dbReference>